<dbReference type="Gene3D" id="2.60.40.10">
    <property type="entry name" value="Immunoglobulins"/>
    <property type="match status" value="1"/>
</dbReference>
<evidence type="ECO:0000256" key="1">
    <source>
        <dbReference type="ARBA" id="ARBA00023319"/>
    </source>
</evidence>
<dbReference type="SMART" id="SM00408">
    <property type="entry name" value="IGc2"/>
    <property type="match status" value="1"/>
</dbReference>
<dbReference type="SUPFAM" id="SSF52540">
    <property type="entry name" value="P-loop containing nucleoside triphosphate hydrolases"/>
    <property type="match status" value="1"/>
</dbReference>
<evidence type="ECO:0000313" key="4">
    <source>
        <dbReference type="Proteomes" id="UP000694621"/>
    </source>
</evidence>
<feature type="domain" description="Ig-like" evidence="2">
    <location>
        <begin position="8"/>
        <end position="96"/>
    </location>
</feature>
<dbReference type="AlphaFoldDB" id="A0A8B9GSF1"/>
<dbReference type="SMART" id="SM00409">
    <property type="entry name" value="IG"/>
    <property type="match status" value="1"/>
</dbReference>
<dbReference type="PROSITE" id="PS50835">
    <property type="entry name" value="IG_LIKE"/>
    <property type="match status" value="1"/>
</dbReference>
<dbReference type="GO" id="GO:0006955">
    <property type="term" value="P:immune response"/>
    <property type="evidence" value="ECO:0007669"/>
    <property type="project" value="TreeGrafter"/>
</dbReference>
<evidence type="ECO:0000313" key="3">
    <source>
        <dbReference type="Ensembl" id="ENSAMXP00005001791.1"/>
    </source>
</evidence>
<dbReference type="GO" id="GO:0003007">
    <property type="term" value="P:heart morphogenesis"/>
    <property type="evidence" value="ECO:0007669"/>
    <property type="project" value="UniProtKB-ARBA"/>
</dbReference>
<dbReference type="Gene3D" id="3.40.50.300">
    <property type="entry name" value="P-loop containing nucleotide triphosphate hydrolases"/>
    <property type="match status" value="1"/>
</dbReference>
<proteinExistence type="predicted"/>
<dbReference type="Ensembl" id="ENSAMXT00005001984.1">
    <property type="protein sequence ID" value="ENSAMXP00005001791.1"/>
    <property type="gene ID" value="ENSAMXG00005001007.1"/>
</dbReference>
<dbReference type="InterPro" id="IPR003599">
    <property type="entry name" value="Ig_sub"/>
</dbReference>
<dbReference type="InterPro" id="IPR007110">
    <property type="entry name" value="Ig-like_dom"/>
</dbReference>
<dbReference type="InterPro" id="IPR003598">
    <property type="entry name" value="Ig_sub2"/>
</dbReference>
<dbReference type="GO" id="GO:0055013">
    <property type="term" value="P:cardiac muscle cell development"/>
    <property type="evidence" value="ECO:0007669"/>
    <property type="project" value="UniProtKB-ARBA"/>
</dbReference>
<dbReference type="FunFam" id="2.60.40.10:FF:000107">
    <property type="entry name" value="Myosin, light chain kinase a"/>
    <property type="match status" value="1"/>
</dbReference>
<protein>
    <recommendedName>
        <fullName evidence="2">Ig-like domain-containing protein</fullName>
    </recommendedName>
</protein>
<dbReference type="OrthoDB" id="25620at2759"/>
<dbReference type="InterPro" id="IPR036179">
    <property type="entry name" value="Ig-like_dom_sf"/>
</dbReference>
<dbReference type="InterPro" id="IPR027417">
    <property type="entry name" value="P-loop_NTPase"/>
</dbReference>
<dbReference type="PANTHER" id="PTHR14241">
    <property type="entry name" value="INTERFERON-INDUCED PROTEIN 44"/>
    <property type="match status" value="1"/>
</dbReference>
<dbReference type="InterPro" id="IPR013098">
    <property type="entry name" value="Ig_I-set"/>
</dbReference>
<accession>A0A8B9GSF1</accession>
<dbReference type="SUPFAM" id="SSF48726">
    <property type="entry name" value="Immunoglobulin"/>
    <property type="match status" value="1"/>
</dbReference>
<organism evidence="3 4">
    <name type="scientific">Astyanax mexicanus</name>
    <name type="common">Blind cave fish</name>
    <name type="synonym">Astyanax fasciatus mexicanus</name>
    <dbReference type="NCBI Taxonomy" id="7994"/>
    <lineage>
        <taxon>Eukaryota</taxon>
        <taxon>Metazoa</taxon>
        <taxon>Chordata</taxon>
        <taxon>Craniata</taxon>
        <taxon>Vertebrata</taxon>
        <taxon>Euteleostomi</taxon>
        <taxon>Actinopterygii</taxon>
        <taxon>Neopterygii</taxon>
        <taxon>Teleostei</taxon>
        <taxon>Ostariophysi</taxon>
        <taxon>Characiformes</taxon>
        <taxon>Characoidei</taxon>
        <taxon>Acestrorhamphidae</taxon>
        <taxon>Acestrorhamphinae</taxon>
        <taxon>Astyanax</taxon>
    </lineage>
</organism>
<name>A0A8B9GSF1_ASTMX</name>
<dbReference type="InterPro" id="IPR013783">
    <property type="entry name" value="Ig-like_fold"/>
</dbReference>
<reference evidence="3" key="1">
    <citation type="submission" date="2025-08" db="UniProtKB">
        <authorList>
            <consortium name="Ensembl"/>
        </authorList>
    </citation>
    <scope>IDENTIFICATION</scope>
</reference>
<dbReference type="PANTHER" id="PTHR14241:SF1">
    <property type="entry name" value="INTERFERON-INDUCED PROTEIN 44-RELATED"/>
    <property type="match status" value="1"/>
</dbReference>
<dbReference type="Proteomes" id="UP000694621">
    <property type="component" value="Unplaced"/>
</dbReference>
<dbReference type="Pfam" id="PF07679">
    <property type="entry name" value="I-set"/>
    <property type="match status" value="1"/>
</dbReference>
<sequence length="381" mass="43452">MGFFQSKPEFVTDLTDEQVKVGDTITLQCEVNTEGLTVTWKKNAQKLHCDPEKYIMKQVGKSLTLKVKDVGEEDDGTYTITVTNSIGTATSSAKLTVELDDWRKVEWKQGEMVNTLKAFKICNDKVKELNLLLCGPIGAGKSSIINTINSVFEGQISVRYQGCLETYVSQTMQFHERQVENGEDGLFPLVLNDTMGLENEQMNGLHSMDIINALKGHIKDGYKFNPTTPIKENSPHYRENPSLSDRMHCLVYVIPADKISMMEDQVFQKLKTIRDAAYEMDPDLPHVILMTRVDVVCSLTKKNLRYIYKSKIIKDKMLECQRALGVKMNAIFPVRNYHEETEINEDVNCLMLHALTRIVRWADDYVDKYSHKKKTSAKCLT</sequence>
<evidence type="ECO:0000259" key="2">
    <source>
        <dbReference type="PROSITE" id="PS50835"/>
    </source>
</evidence>
<keyword evidence="1" id="KW-0393">Immunoglobulin domain</keyword>